<sequence length="182" mass="21608">MKDLHVLVNEYLKGDNYAVAELYGRFKNRLLLLAYNYCQDKEMSRDIVQDVFEKLLLLPLEKRIQYFGKIGANIEAYLCVIVKNKCIDSQRITNSREKILYNIRYPFEASIKNTSMERFCMDGLKEMLTNLQPREQQIIQLHIDGYKNEEIASRLNITYNTVKNNIYEAKKKLKTLWNLFMC</sequence>
<keyword evidence="7" id="KW-1185">Reference proteome</keyword>
<dbReference type="InterPro" id="IPR014284">
    <property type="entry name" value="RNA_pol_sigma-70_dom"/>
</dbReference>
<gene>
    <name evidence="6" type="ORF">GCM10022210_04960</name>
</gene>
<dbReference type="InterPro" id="IPR013249">
    <property type="entry name" value="RNA_pol_sigma70_r4_t2"/>
</dbReference>
<dbReference type="SUPFAM" id="SSF88659">
    <property type="entry name" value="Sigma3 and sigma4 domains of RNA polymerase sigma factors"/>
    <property type="match status" value="1"/>
</dbReference>
<dbReference type="InterPro" id="IPR013325">
    <property type="entry name" value="RNA_pol_sigma_r2"/>
</dbReference>
<comment type="caution">
    <text evidence="6">The sequence shown here is derived from an EMBL/GenBank/DDBJ whole genome shotgun (WGS) entry which is preliminary data.</text>
</comment>
<keyword evidence="4" id="KW-0804">Transcription</keyword>
<dbReference type="InterPro" id="IPR013324">
    <property type="entry name" value="RNA_pol_sigma_r3/r4-like"/>
</dbReference>
<accession>A0ABP7P654</accession>
<dbReference type="PANTHER" id="PTHR43133:SF46">
    <property type="entry name" value="RNA POLYMERASE SIGMA-70 FACTOR ECF SUBFAMILY"/>
    <property type="match status" value="1"/>
</dbReference>
<evidence type="ECO:0000313" key="7">
    <source>
        <dbReference type="Proteomes" id="UP001500742"/>
    </source>
</evidence>
<keyword evidence="3" id="KW-0731">Sigma factor</keyword>
<evidence type="ECO:0000256" key="3">
    <source>
        <dbReference type="ARBA" id="ARBA00023082"/>
    </source>
</evidence>
<dbReference type="InterPro" id="IPR007627">
    <property type="entry name" value="RNA_pol_sigma70_r2"/>
</dbReference>
<reference evidence="7" key="1">
    <citation type="journal article" date="2019" name="Int. J. Syst. Evol. Microbiol.">
        <title>The Global Catalogue of Microorganisms (GCM) 10K type strain sequencing project: providing services to taxonomists for standard genome sequencing and annotation.</title>
        <authorList>
            <consortium name="The Broad Institute Genomics Platform"/>
            <consortium name="The Broad Institute Genome Sequencing Center for Infectious Disease"/>
            <person name="Wu L."/>
            <person name="Ma J."/>
        </authorList>
    </citation>
    <scope>NUCLEOTIDE SEQUENCE [LARGE SCALE GENOMIC DNA]</scope>
    <source>
        <strain evidence="7">JCM 16601</strain>
    </source>
</reference>
<keyword evidence="2" id="KW-0805">Transcription regulation</keyword>
<dbReference type="Pfam" id="PF08281">
    <property type="entry name" value="Sigma70_r4_2"/>
    <property type="match status" value="1"/>
</dbReference>
<evidence type="ECO:0000256" key="2">
    <source>
        <dbReference type="ARBA" id="ARBA00023015"/>
    </source>
</evidence>
<dbReference type="RefSeq" id="WP_259090856.1">
    <property type="nucleotide sequence ID" value="NZ_BAAAZC010000004.1"/>
</dbReference>
<dbReference type="Gene3D" id="1.10.1740.10">
    <property type="match status" value="1"/>
</dbReference>
<feature type="domain" description="HTH luxR-type" evidence="5">
    <location>
        <begin position="128"/>
        <end position="180"/>
    </location>
</feature>
<dbReference type="EMBL" id="BAAAZC010000004">
    <property type="protein sequence ID" value="GAA3960299.1"/>
    <property type="molecule type" value="Genomic_DNA"/>
</dbReference>
<organism evidence="6 7">
    <name type="scientific">Mucilaginibacter dorajii</name>
    <dbReference type="NCBI Taxonomy" id="692994"/>
    <lineage>
        <taxon>Bacteria</taxon>
        <taxon>Pseudomonadati</taxon>
        <taxon>Bacteroidota</taxon>
        <taxon>Sphingobacteriia</taxon>
        <taxon>Sphingobacteriales</taxon>
        <taxon>Sphingobacteriaceae</taxon>
        <taxon>Mucilaginibacter</taxon>
    </lineage>
</organism>
<comment type="similarity">
    <text evidence="1">Belongs to the sigma-70 factor family. ECF subfamily.</text>
</comment>
<dbReference type="CDD" id="cd06170">
    <property type="entry name" value="LuxR_C_like"/>
    <property type="match status" value="1"/>
</dbReference>
<protein>
    <submittedName>
        <fullName evidence="6">RNA polymerase sigma-70 factor</fullName>
    </submittedName>
</protein>
<dbReference type="SMART" id="SM00421">
    <property type="entry name" value="HTH_LUXR"/>
    <property type="match status" value="1"/>
</dbReference>
<dbReference type="Gene3D" id="1.10.10.10">
    <property type="entry name" value="Winged helix-like DNA-binding domain superfamily/Winged helix DNA-binding domain"/>
    <property type="match status" value="1"/>
</dbReference>
<evidence type="ECO:0000256" key="4">
    <source>
        <dbReference type="ARBA" id="ARBA00023163"/>
    </source>
</evidence>
<dbReference type="Pfam" id="PF04542">
    <property type="entry name" value="Sigma70_r2"/>
    <property type="match status" value="1"/>
</dbReference>
<dbReference type="InterPro" id="IPR036388">
    <property type="entry name" value="WH-like_DNA-bd_sf"/>
</dbReference>
<name>A0ABP7P654_9SPHI</name>
<evidence type="ECO:0000256" key="1">
    <source>
        <dbReference type="ARBA" id="ARBA00010641"/>
    </source>
</evidence>
<dbReference type="SUPFAM" id="SSF88946">
    <property type="entry name" value="Sigma2 domain of RNA polymerase sigma factors"/>
    <property type="match status" value="1"/>
</dbReference>
<dbReference type="PANTHER" id="PTHR43133">
    <property type="entry name" value="RNA POLYMERASE ECF-TYPE SIGMA FACTO"/>
    <property type="match status" value="1"/>
</dbReference>
<dbReference type="PRINTS" id="PR00038">
    <property type="entry name" value="HTHLUXR"/>
</dbReference>
<dbReference type="InterPro" id="IPR000792">
    <property type="entry name" value="Tscrpt_reg_LuxR_C"/>
</dbReference>
<dbReference type="Proteomes" id="UP001500742">
    <property type="component" value="Unassembled WGS sequence"/>
</dbReference>
<evidence type="ECO:0000259" key="5">
    <source>
        <dbReference type="SMART" id="SM00421"/>
    </source>
</evidence>
<dbReference type="NCBIfam" id="TIGR02937">
    <property type="entry name" value="sigma70-ECF"/>
    <property type="match status" value="1"/>
</dbReference>
<proteinExistence type="inferred from homology"/>
<evidence type="ECO:0000313" key="6">
    <source>
        <dbReference type="EMBL" id="GAA3960299.1"/>
    </source>
</evidence>
<dbReference type="InterPro" id="IPR039425">
    <property type="entry name" value="RNA_pol_sigma-70-like"/>
</dbReference>